<dbReference type="Pfam" id="PF17917">
    <property type="entry name" value="RT_RNaseH"/>
    <property type="match status" value="1"/>
</dbReference>
<evidence type="ECO:0000313" key="9">
    <source>
        <dbReference type="Proteomes" id="UP000257109"/>
    </source>
</evidence>
<dbReference type="Pfam" id="PF00078">
    <property type="entry name" value="RVT_1"/>
    <property type="match status" value="1"/>
</dbReference>
<dbReference type="GO" id="GO:0004519">
    <property type="term" value="F:endonuclease activity"/>
    <property type="evidence" value="ECO:0007669"/>
    <property type="project" value="UniProtKB-KW"/>
</dbReference>
<dbReference type="PANTHER" id="PTHR37984">
    <property type="entry name" value="PROTEIN CBG26694"/>
    <property type="match status" value="1"/>
</dbReference>
<dbReference type="InterPro" id="IPR050951">
    <property type="entry name" value="Retrovirus_Pol_polyprotein"/>
</dbReference>
<dbReference type="FunFam" id="3.30.70.270:FF:000003">
    <property type="entry name" value="Transposon Ty3-G Gag-Pol polyprotein"/>
    <property type="match status" value="1"/>
</dbReference>
<dbReference type="InterPro" id="IPR000477">
    <property type="entry name" value="RT_dom"/>
</dbReference>
<dbReference type="GO" id="GO:0016787">
    <property type="term" value="F:hydrolase activity"/>
    <property type="evidence" value="ECO:0007669"/>
    <property type="project" value="UniProtKB-KW"/>
</dbReference>
<dbReference type="Gene3D" id="3.30.70.270">
    <property type="match status" value="2"/>
</dbReference>
<keyword evidence="5" id="KW-0378">Hydrolase</keyword>
<feature type="domain" description="Reverse transcriptase" evidence="7">
    <location>
        <begin position="1"/>
        <end position="82"/>
    </location>
</feature>
<keyword evidence="1" id="KW-0808">Transferase</keyword>
<evidence type="ECO:0000256" key="6">
    <source>
        <dbReference type="ARBA" id="ARBA00022918"/>
    </source>
</evidence>
<keyword evidence="6" id="KW-0695">RNA-directed DNA polymerase</keyword>
<dbReference type="CDD" id="cd01647">
    <property type="entry name" value="RT_LTR"/>
    <property type="match status" value="1"/>
</dbReference>
<dbReference type="InterPro" id="IPR043128">
    <property type="entry name" value="Rev_trsase/Diguanyl_cyclase"/>
</dbReference>
<dbReference type="PROSITE" id="PS50878">
    <property type="entry name" value="RT_POL"/>
    <property type="match status" value="1"/>
</dbReference>
<organism evidence="8 9">
    <name type="scientific">Mucuna pruriens</name>
    <name type="common">Velvet bean</name>
    <name type="synonym">Dolichos pruriens</name>
    <dbReference type="NCBI Taxonomy" id="157652"/>
    <lineage>
        <taxon>Eukaryota</taxon>
        <taxon>Viridiplantae</taxon>
        <taxon>Streptophyta</taxon>
        <taxon>Embryophyta</taxon>
        <taxon>Tracheophyta</taxon>
        <taxon>Spermatophyta</taxon>
        <taxon>Magnoliopsida</taxon>
        <taxon>eudicotyledons</taxon>
        <taxon>Gunneridae</taxon>
        <taxon>Pentapetalae</taxon>
        <taxon>rosids</taxon>
        <taxon>fabids</taxon>
        <taxon>Fabales</taxon>
        <taxon>Fabaceae</taxon>
        <taxon>Papilionoideae</taxon>
        <taxon>50 kb inversion clade</taxon>
        <taxon>NPAAA clade</taxon>
        <taxon>indigoferoid/millettioid clade</taxon>
        <taxon>Phaseoleae</taxon>
        <taxon>Mucuna</taxon>
    </lineage>
</organism>
<dbReference type="InterPro" id="IPR041373">
    <property type="entry name" value="RT_RNaseH"/>
</dbReference>
<keyword evidence="3" id="KW-0540">Nuclease</keyword>
<dbReference type="EMBL" id="QJKJ01007793">
    <property type="protein sequence ID" value="RDX81913.1"/>
    <property type="molecule type" value="Genomic_DNA"/>
</dbReference>
<dbReference type="SUPFAM" id="SSF56672">
    <property type="entry name" value="DNA/RNA polymerases"/>
    <property type="match status" value="1"/>
</dbReference>
<dbReference type="OrthoDB" id="415724at2759"/>
<proteinExistence type="predicted"/>
<dbReference type="GO" id="GO:0003964">
    <property type="term" value="F:RNA-directed DNA polymerase activity"/>
    <property type="evidence" value="ECO:0007669"/>
    <property type="project" value="UniProtKB-KW"/>
</dbReference>
<dbReference type="PANTHER" id="PTHR37984:SF5">
    <property type="entry name" value="PROTEIN NYNRIN-LIKE"/>
    <property type="match status" value="1"/>
</dbReference>
<evidence type="ECO:0000256" key="5">
    <source>
        <dbReference type="ARBA" id="ARBA00022801"/>
    </source>
</evidence>
<evidence type="ECO:0000256" key="2">
    <source>
        <dbReference type="ARBA" id="ARBA00022695"/>
    </source>
</evidence>
<keyword evidence="9" id="KW-1185">Reference proteome</keyword>
<dbReference type="InterPro" id="IPR043502">
    <property type="entry name" value="DNA/RNA_pol_sf"/>
</dbReference>
<gene>
    <name evidence="8" type="primary">pol</name>
    <name evidence="8" type="ORF">CR513_37348</name>
</gene>
<evidence type="ECO:0000256" key="4">
    <source>
        <dbReference type="ARBA" id="ARBA00022759"/>
    </source>
</evidence>
<evidence type="ECO:0000256" key="3">
    <source>
        <dbReference type="ARBA" id="ARBA00022722"/>
    </source>
</evidence>
<feature type="non-terminal residue" evidence="8">
    <location>
        <position position="1"/>
    </location>
</feature>
<keyword evidence="4" id="KW-0255">Endonuclease</keyword>
<dbReference type="AlphaFoldDB" id="A0A371FV28"/>
<name>A0A371FV28_MUCPR</name>
<evidence type="ECO:0000256" key="1">
    <source>
        <dbReference type="ARBA" id="ARBA00022679"/>
    </source>
</evidence>
<accession>A0A371FV28</accession>
<sequence>MPFGLTNAPSTFMRLVNHVLRSLIGHCVVVYFDDIIVYPACVNGHIVHVRDVLQLLKNESLYVNLEKCMFYTSEVSFLGFMVGSHRVIVDEKKVKAIQSWLIPTNMSGVRSFHGLTSFYRYFAKEFSTLFAPLNEIIKKGVGFKWLSNAPILPLPNFHKSFELECDASMWVPNLIIPCDKELYARVKALQVWQHYLLFNEFVVHNDHESLKHLRDQHKLNKRHAKWVEFLVQFSYVIEHKQAKANIMVVTLSRRHVLLAMLETKLLGLKSLKDLYVGDEYFKEAYEPCANSINGGFFKHE</sequence>
<evidence type="ECO:0000259" key="7">
    <source>
        <dbReference type="PROSITE" id="PS50878"/>
    </source>
</evidence>
<keyword evidence="2" id="KW-0548">Nucleotidyltransferase</keyword>
<dbReference type="Proteomes" id="UP000257109">
    <property type="component" value="Unassembled WGS sequence"/>
</dbReference>
<comment type="caution">
    <text evidence="8">The sequence shown here is derived from an EMBL/GenBank/DDBJ whole genome shotgun (WGS) entry which is preliminary data.</text>
</comment>
<protein>
    <submittedName>
        <fullName evidence="8">Retrovirus-related Pol polyprotein from transposon 17.6</fullName>
    </submittedName>
</protein>
<reference evidence="8" key="1">
    <citation type="submission" date="2018-05" db="EMBL/GenBank/DDBJ databases">
        <title>Draft genome of Mucuna pruriens seed.</title>
        <authorList>
            <person name="Nnadi N.E."/>
            <person name="Vos R."/>
            <person name="Hasami M.H."/>
            <person name="Devisetty U.K."/>
            <person name="Aguiy J.C."/>
        </authorList>
    </citation>
    <scope>NUCLEOTIDE SEQUENCE [LARGE SCALE GENOMIC DNA]</scope>
    <source>
        <strain evidence="8">JCA_2017</strain>
    </source>
</reference>
<evidence type="ECO:0000313" key="8">
    <source>
        <dbReference type="EMBL" id="RDX81913.1"/>
    </source>
</evidence>